<dbReference type="CDD" id="cd03425">
    <property type="entry name" value="NUDIX_MutT_NudA_like"/>
    <property type="match status" value="1"/>
</dbReference>
<accession>A0A2G9Z0Z4</accession>
<keyword evidence="5" id="KW-0479">Metal-binding</keyword>
<comment type="similarity">
    <text evidence="2">Belongs to the Nudix hydrolase family.</text>
</comment>
<dbReference type="PANTHER" id="PTHR47707:SF1">
    <property type="entry name" value="NUDIX HYDROLASE FAMILY PROTEIN"/>
    <property type="match status" value="1"/>
</dbReference>
<dbReference type="Gene3D" id="3.90.79.10">
    <property type="entry name" value="Nucleoside Triphosphate Pyrophosphohydrolase"/>
    <property type="match status" value="1"/>
</dbReference>
<evidence type="ECO:0000256" key="5">
    <source>
        <dbReference type="ARBA" id="ARBA00022723"/>
    </source>
</evidence>
<protein>
    <recommendedName>
        <fullName evidence="11">8-oxo-dGTP diphosphatase</fullName>
        <ecNumber evidence="11">3.6.1.55</ecNumber>
    </recommendedName>
</protein>
<evidence type="ECO:0000256" key="8">
    <source>
        <dbReference type="ARBA" id="ARBA00022842"/>
    </source>
</evidence>
<keyword evidence="8" id="KW-0460">Magnesium</keyword>
<dbReference type="GO" id="GO:0035539">
    <property type="term" value="F:8-oxo-7,8-dihydrodeoxyguanosine triphosphate pyrophosphatase activity"/>
    <property type="evidence" value="ECO:0007669"/>
    <property type="project" value="UniProtKB-EC"/>
</dbReference>
<dbReference type="GO" id="GO:0006260">
    <property type="term" value="P:DNA replication"/>
    <property type="evidence" value="ECO:0007669"/>
    <property type="project" value="UniProtKB-KW"/>
</dbReference>
<dbReference type="Proteomes" id="UP000228681">
    <property type="component" value="Unassembled WGS sequence"/>
</dbReference>
<dbReference type="GO" id="GO:0044715">
    <property type="term" value="F:8-oxo-dGDP phosphatase activity"/>
    <property type="evidence" value="ECO:0007669"/>
    <property type="project" value="TreeGrafter"/>
</dbReference>
<dbReference type="EMBL" id="PCRS01000004">
    <property type="protein sequence ID" value="PIP25154.1"/>
    <property type="molecule type" value="Genomic_DNA"/>
</dbReference>
<dbReference type="InterPro" id="IPR020476">
    <property type="entry name" value="Nudix_hydrolase"/>
</dbReference>
<dbReference type="AlphaFoldDB" id="A0A2G9Z0Z4"/>
<comment type="catalytic activity">
    <reaction evidence="10">
        <text>8-oxo-dGTP + H2O = 8-oxo-dGMP + diphosphate + H(+)</text>
        <dbReference type="Rhea" id="RHEA:31575"/>
        <dbReference type="ChEBI" id="CHEBI:15377"/>
        <dbReference type="ChEBI" id="CHEBI:15378"/>
        <dbReference type="ChEBI" id="CHEBI:33019"/>
        <dbReference type="ChEBI" id="CHEBI:63224"/>
        <dbReference type="ChEBI" id="CHEBI:77896"/>
        <dbReference type="EC" id="3.6.1.55"/>
    </reaction>
</comment>
<evidence type="ECO:0000256" key="7">
    <source>
        <dbReference type="ARBA" id="ARBA00022801"/>
    </source>
</evidence>
<dbReference type="Pfam" id="PF14815">
    <property type="entry name" value="NUDIX_4"/>
    <property type="match status" value="1"/>
</dbReference>
<dbReference type="GO" id="GO:0008413">
    <property type="term" value="F:8-oxo-7,8-dihydroguanosine triphosphate pyrophosphatase activity"/>
    <property type="evidence" value="ECO:0007669"/>
    <property type="project" value="TreeGrafter"/>
</dbReference>
<keyword evidence="9" id="KW-0234">DNA repair</keyword>
<evidence type="ECO:0000256" key="3">
    <source>
        <dbReference type="ARBA" id="ARBA00022457"/>
    </source>
</evidence>
<dbReference type="PANTHER" id="PTHR47707">
    <property type="entry name" value="8-OXO-DGTP DIPHOSPHATASE"/>
    <property type="match status" value="1"/>
</dbReference>
<evidence type="ECO:0000313" key="14">
    <source>
        <dbReference type="Proteomes" id="UP000228681"/>
    </source>
</evidence>
<evidence type="ECO:0000256" key="1">
    <source>
        <dbReference type="ARBA" id="ARBA00001946"/>
    </source>
</evidence>
<dbReference type="GO" id="GO:0044716">
    <property type="term" value="F:8-oxo-GDP phosphatase activity"/>
    <property type="evidence" value="ECO:0007669"/>
    <property type="project" value="TreeGrafter"/>
</dbReference>
<sequence>MVVTAAIIEKDGKYLITQRPAGGHLPLKWEFPGGKVEFGETPQFSLRREIAEELNIAILVGEFFGISSYVYDEVTHIILLGYLCEFVPGNIKKGIHYAWVAPTEMNKYDFCEADIPFVRKLQGKEV</sequence>
<evidence type="ECO:0000256" key="9">
    <source>
        <dbReference type="ARBA" id="ARBA00023204"/>
    </source>
</evidence>
<dbReference type="GO" id="GO:0046872">
    <property type="term" value="F:metal ion binding"/>
    <property type="evidence" value="ECO:0007669"/>
    <property type="project" value="UniProtKB-KW"/>
</dbReference>
<reference evidence="13 14" key="1">
    <citation type="submission" date="2017-09" db="EMBL/GenBank/DDBJ databases">
        <title>Depth-based differentiation of microbial function through sediment-hosted aquifers and enrichment of novel symbionts in the deep terrestrial subsurface.</title>
        <authorList>
            <person name="Probst A.J."/>
            <person name="Ladd B."/>
            <person name="Jarett J.K."/>
            <person name="Geller-Mcgrath D.E."/>
            <person name="Sieber C.M."/>
            <person name="Emerson J.B."/>
            <person name="Anantharaman K."/>
            <person name="Thomas B.C."/>
            <person name="Malmstrom R."/>
            <person name="Stieglmeier M."/>
            <person name="Klingl A."/>
            <person name="Woyke T."/>
            <person name="Ryan C.M."/>
            <person name="Banfield J.F."/>
        </authorList>
    </citation>
    <scope>NUCLEOTIDE SEQUENCE [LARGE SCALE GENOMIC DNA]</scope>
    <source>
        <strain evidence="13">CG23_combo_of_CG06-09_8_20_14_all_36_12</strain>
    </source>
</reference>
<dbReference type="GO" id="GO:0006281">
    <property type="term" value="P:DNA repair"/>
    <property type="evidence" value="ECO:0007669"/>
    <property type="project" value="UniProtKB-KW"/>
</dbReference>
<evidence type="ECO:0000313" key="13">
    <source>
        <dbReference type="EMBL" id="PIP25154.1"/>
    </source>
</evidence>
<dbReference type="EC" id="3.6.1.55" evidence="11"/>
<evidence type="ECO:0000256" key="2">
    <source>
        <dbReference type="ARBA" id="ARBA00005582"/>
    </source>
</evidence>
<keyword evidence="7" id="KW-0378">Hydrolase</keyword>
<keyword evidence="3" id="KW-0515">Mutator protein</keyword>
<dbReference type="InterPro" id="IPR015797">
    <property type="entry name" value="NUDIX_hydrolase-like_dom_sf"/>
</dbReference>
<keyword evidence="6" id="KW-0227">DNA damage</keyword>
<gene>
    <name evidence="13" type="ORF">COX34_00295</name>
</gene>
<dbReference type="InterPro" id="IPR000086">
    <property type="entry name" value="NUDIX_hydrolase_dom"/>
</dbReference>
<evidence type="ECO:0000256" key="11">
    <source>
        <dbReference type="ARBA" id="ARBA00038905"/>
    </source>
</evidence>
<dbReference type="PROSITE" id="PS51462">
    <property type="entry name" value="NUDIX"/>
    <property type="match status" value="1"/>
</dbReference>
<evidence type="ECO:0000256" key="10">
    <source>
        <dbReference type="ARBA" id="ARBA00035861"/>
    </source>
</evidence>
<dbReference type="SUPFAM" id="SSF55811">
    <property type="entry name" value="Nudix"/>
    <property type="match status" value="1"/>
</dbReference>
<comment type="cofactor">
    <cofactor evidence="1">
        <name>Mg(2+)</name>
        <dbReference type="ChEBI" id="CHEBI:18420"/>
    </cofactor>
</comment>
<name>A0A2G9Z0Z4_9BACT</name>
<dbReference type="PRINTS" id="PR00502">
    <property type="entry name" value="NUDIXFAMILY"/>
</dbReference>
<proteinExistence type="inferred from homology"/>
<evidence type="ECO:0000259" key="12">
    <source>
        <dbReference type="PROSITE" id="PS51462"/>
    </source>
</evidence>
<keyword evidence="4" id="KW-0235">DNA replication</keyword>
<evidence type="ECO:0000256" key="4">
    <source>
        <dbReference type="ARBA" id="ARBA00022705"/>
    </source>
</evidence>
<organism evidence="13 14">
    <name type="scientific">Candidatus Nealsonbacteria bacterium CG23_combo_of_CG06-09_8_20_14_all_36_12</name>
    <dbReference type="NCBI Taxonomy" id="1974718"/>
    <lineage>
        <taxon>Bacteria</taxon>
        <taxon>Candidatus Nealsoniibacteriota</taxon>
    </lineage>
</organism>
<dbReference type="InterPro" id="IPR029119">
    <property type="entry name" value="MutY_C"/>
</dbReference>
<dbReference type="InterPro" id="IPR047127">
    <property type="entry name" value="MutT-like"/>
</dbReference>
<comment type="caution">
    <text evidence="13">The sequence shown here is derived from an EMBL/GenBank/DDBJ whole genome shotgun (WGS) entry which is preliminary data.</text>
</comment>
<feature type="domain" description="Nudix hydrolase" evidence="12">
    <location>
        <begin position="1"/>
        <end position="124"/>
    </location>
</feature>
<evidence type="ECO:0000256" key="6">
    <source>
        <dbReference type="ARBA" id="ARBA00022763"/>
    </source>
</evidence>